<gene>
    <name evidence="4" type="ORF">Rhe02_53540</name>
</gene>
<dbReference type="AlphaFoldDB" id="A0A8J3VIE0"/>
<keyword evidence="2" id="KW-0808">Transferase</keyword>
<dbReference type="PANTHER" id="PTHR10867:SF17">
    <property type="entry name" value="NICOTINAMIDE N-METHYLTRANSFERASE"/>
    <property type="match status" value="1"/>
</dbReference>
<protein>
    <recommendedName>
        <fullName evidence="6">NNMT/PNMT/TEMT family protein</fullName>
    </recommendedName>
</protein>
<reference evidence="4" key="1">
    <citation type="submission" date="2021-01" db="EMBL/GenBank/DDBJ databases">
        <title>Whole genome shotgun sequence of Rhizocola hellebori NBRC 109834.</title>
        <authorList>
            <person name="Komaki H."/>
            <person name="Tamura T."/>
        </authorList>
    </citation>
    <scope>NUCLEOTIDE SEQUENCE</scope>
    <source>
        <strain evidence="4">NBRC 109834</strain>
    </source>
</reference>
<evidence type="ECO:0000256" key="2">
    <source>
        <dbReference type="ARBA" id="ARBA00022679"/>
    </source>
</evidence>
<dbReference type="GO" id="GO:0032259">
    <property type="term" value="P:methylation"/>
    <property type="evidence" value="ECO:0007669"/>
    <property type="project" value="UniProtKB-KW"/>
</dbReference>
<dbReference type="SUPFAM" id="SSF53335">
    <property type="entry name" value="S-adenosyl-L-methionine-dependent methyltransferases"/>
    <property type="match status" value="1"/>
</dbReference>
<evidence type="ECO:0008006" key="6">
    <source>
        <dbReference type="Google" id="ProtNLM"/>
    </source>
</evidence>
<comment type="caution">
    <text evidence="4">The sequence shown here is derived from an EMBL/GenBank/DDBJ whole genome shotgun (WGS) entry which is preliminary data.</text>
</comment>
<dbReference type="InterPro" id="IPR029063">
    <property type="entry name" value="SAM-dependent_MTases_sf"/>
</dbReference>
<evidence type="ECO:0000256" key="3">
    <source>
        <dbReference type="ARBA" id="ARBA00022691"/>
    </source>
</evidence>
<proteinExistence type="predicted"/>
<dbReference type="Gene3D" id="3.40.50.150">
    <property type="entry name" value="Vaccinia Virus protein VP39"/>
    <property type="match status" value="1"/>
</dbReference>
<dbReference type="PANTHER" id="PTHR10867">
    <property type="entry name" value="NNMT/PNMT/TEMT FAMILY MEMBER"/>
    <property type="match status" value="1"/>
</dbReference>
<dbReference type="GO" id="GO:0008168">
    <property type="term" value="F:methyltransferase activity"/>
    <property type="evidence" value="ECO:0007669"/>
    <property type="project" value="UniProtKB-KW"/>
</dbReference>
<dbReference type="Pfam" id="PF01234">
    <property type="entry name" value="NNMT_PNMT_TEMT"/>
    <property type="match status" value="1"/>
</dbReference>
<keyword evidence="5" id="KW-1185">Reference proteome</keyword>
<name>A0A8J3VIE0_9ACTN</name>
<keyword evidence="1" id="KW-0489">Methyltransferase</keyword>
<dbReference type="RefSeq" id="WP_203911079.1">
    <property type="nucleotide sequence ID" value="NZ_BONY01000035.1"/>
</dbReference>
<evidence type="ECO:0000256" key="1">
    <source>
        <dbReference type="ARBA" id="ARBA00022603"/>
    </source>
</evidence>
<dbReference type="NCBIfam" id="NF040568">
    <property type="entry name" value="SCO2525_fam"/>
    <property type="match status" value="1"/>
</dbReference>
<evidence type="ECO:0000313" key="4">
    <source>
        <dbReference type="EMBL" id="GIH07287.1"/>
    </source>
</evidence>
<accession>A0A8J3VIE0</accession>
<organism evidence="4 5">
    <name type="scientific">Rhizocola hellebori</name>
    <dbReference type="NCBI Taxonomy" id="1392758"/>
    <lineage>
        <taxon>Bacteria</taxon>
        <taxon>Bacillati</taxon>
        <taxon>Actinomycetota</taxon>
        <taxon>Actinomycetes</taxon>
        <taxon>Micromonosporales</taxon>
        <taxon>Micromonosporaceae</taxon>
        <taxon>Rhizocola</taxon>
    </lineage>
</organism>
<keyword evidence="3" id="KW-0949">S-adenosyl-L-methionine</keyword>
<dbReference type="InterPro" id="IPR000940">
    <property type="entry name" value="NNMT_TEMT_trans"/>
</dbReference>
<dbReference type="Proteomes" id="UP000612899">
    <property type="component" value="Unassembled WGS sequence"/>
</dbReference>
<sequence length="255" mass="28770">MTAPIKSRLKSGNMRNADARWDAFTPDAYKGLHYSKIRPDDRAILELVRDFFTQADIQPGAHGIDAGSGPNLYPALSMLPFCSEITMLDISRSNVDWLQRQRLKPDRSWQQFWDVLTYETVYQELGDYKRRLLHNTVVKRGSLFDLPSCRYHVGTMFFVAESLSNDFAEFLHAVKSFIGSLRRSAPFAIAFMRGSEGYTVETVDFPAVAIDDVDVKNCLEEVAAQINSVVDIAKMHEFRKGFDGMLLATGRAALG</sequence>
<dbReference type="EMBL" id="BONY01000035">
    <property type="protein sequence ID" value="GIH07287.1"/>
    <property type="molecule type" value="Genomic_DNA"/>
</dbReference>
<evidence type="ECO:0000313" key="5">
    <source>
        <dbReference type="Proteomes" id="UP000612899"/>
    </source>
</evidence>
<dbReference type="PROSITE" id="PS51681">
    <property type="entry name" value="SAM_MT_NNMT_PNMT_TEMT"/>
    <property type="match status" value="1"/>
</dbReference>